<organism evidence="1 2">
    <name type="scientific">Panagrolaimus sp. JU765</name>
    <dbReference type="NCBI Taxonomy" id="591449"/>
    <lineage>
        <taxon>Eukaryota</taxon>
        <taxon>Metazoa</taxon>
        <taxon>Ecdysozoa</taxon>
        <taxon>Nematoda</taxon>
        <taxon>Chromadorea</taxon>
        <taxon>Rhabditida</taxon>
        <taxon>Tylenchina</taxon>
        <taxon>Panagrolaimomorpha</taxon>
        <taxon>Panagrolaimoidea</taxon>
        <taxon>Panagrolaimidae</taxon>
        <taxon>Panagrolaimus</taxon>
    </lineage>
</organism>
<sequence length="184" mass="21358">MKSITIFCCLILLTSGQNFETGDNSTVRGCSSHCSYEDPTLECWNKTLQFFEKILLGQMRHYIAVQVNIDQWHRRHDSSYVKNFTKVFDEANKTLQTYLTEDDVLNSEAVSFIAKTLIERVAEVSKERLAWIPHYSCPLPCEHFYSVWRNLFIVSIILNIALALVVIPFAKRMARREPKESLMT</sequence>
<dbReference type="Proteomes" id="UP000887576">
    <property type="component" value="Unplaced"/>
</dbReference>
<reference evidence="2" key="1">
    <citation type="submission" date="2022-11" db="UniProtKB">
        <authorList>
            <consortium name="WormBaseParasite"/>
        </authorList>
    </citation>
    <scope>IDENTIFICATION</scope>
</reference>
<protein>
    <submittedName>
        <fullName evidence="2">Uncharacterized protein</fullName>
    </submittedName>
</protein>
<evidence type="ECO:0000313" key="1">
    <source>
        <dbReference type="Proteomes" id="UP000887576"/>
    </source>
</evidence>
<evidence type="ECO:0000313" key="2">
    <source>
        <dbReference type="WBParaSite" id="JU765_v2.g2968.t1"/>
    </source>
</evidence>
<dbReference type="WBParaSite" id="JU765_v2.g2968.t1">
    <property type="protein sequence ID" value="JU765_v2.g2968.t1"/>
    <property type="gene ID" value="JU765_v2.g2968"/>
</dbReference>
<proteinExistence type="predicted"/>
<name>A0AC34R2Y9_9BILA</name>
<accession>A0AC34R2Y9</accession>